<evidence type="ECO:0000313" key="1">
    <source>
        <dbReference type="EMBL" id="GBH21550.1"/>
    </source>
</evidence>
<sequence length="40" mass="4276">MNADAQSGCLTAAPIALFDAEQWIRTAVRIIEDELNGGTL</sequence>
<reference evidence="1 2" key="1">
    <citation type="submission" date="2018-04" db="EMBL/GenBank/DDBJ databases">
        <title>Draft genome sequence of Pseudomonas syringae pv. actinidiae biovar 3 strains isolated from kiwifruit in Kagawa prefecture.</title>
        <authorList>
            <person name="Tabuchi M."/>
            <person name="Saito M."/>
            <person name="Fujiwara S."/>
            <person name="Sasa N."/>
            <person name="Akimitsu K."/>
            <person name="Gomi K."/>
            <person name="Konishi-Sugita S."/>
            <person name="Hamano K."/>
            <person name="Kataoka I."/>
        </authorList>
    </citation>
    <scope>NUCLEOTIDE SEQUENCE [LARGE SCALE GENOMIC DNA]</scope>
    <source>
        <strain evidence="1 2">MAFF212211</strain>
    </source>
</reference>
<dbReference type="EMBL" id="BGKA01000300">
    <property type="protein sequence ID" value="GBH21550.1"/>
    <property type="molecule type" value="Genomic_DNA"/>
</dbReference>
<dbReference type="Proteomes" id="UP000248291">
    <property type="component" value="Unassembled WGS sequence"/>
</dbReference>
<comment type="caution">
    <text evidence="1">The sequence shown here is derived from an EMBL/GenBank/DDBJ whole genome shotgun (WGS) entry which is preliminary data.</text>
</comment>
<proteinExistence type="predicted"/>
<evidence type="ECO:0000313" key="2">
    <source>
        <dbReference type="Proteomes" id="UP000248291"/>
    </source>
</evidence>
<name>A0AAN4QDA1_PSESF</name>
<protein>
    <submittedName>
        <fullName evidence="1">Uncharacterized protein</fullName>
    </submittedName>
</protein>
<dbReference type="AlphaFoldDB" id="A0AAN4QDA1"/>
<gene>
    <name evidence="1" type="ORF">KPSA3_07598</name>
</gene>
<organism evidence="1 2">
    <name type="scientific">Pseudomonas syringae pv. actinidiae</name>
    <dbReference type="NCBI Taxonomy" id="103796"/>
    <lineage>
        <taxon>Bacteria</taxon>
        <taxon>Pseudomonadati</taxon>
        <taxon>Pseudomonadota</taxon>
        <taxon>Gammaproteobacteria</taxon>
        <taxon>Pseudomonadales</taxon>
        <taxon>Pseudomonadaceae</taxon>
        <taxon>Pseudomonas</taxon>
        <taxon>Pseudomonas syringae</taxon>
    </lineage>
</organism>
<accession>A0AAN4QDA1</accession>